<accession>A0A379C609</accession>
<name>A0A379C609_9FIRM</name>
<evidence type="ECO:0000313" key="2">
    <source>
        <dbReference type="Proteomes" id="UP000255517"/>
    </source>
</evidence>
<sequence length="72" mass="8442">MLKGVKTKIMKMIKPALIVGKYLIKRNIKKNKKNRFVKKFKLNLITSPKHGGKILYHLGRIKARKLILKNMK</sequence>
<protein>
    <submittedName>
        <fullName evidence="1">Uncharacterized protein</fullName>
    </submittedName>
</protein>
<dbReference type="AlphaFoldDB" id="A0A379C609"/>
<organism evidence="1 2">
    <name type="scientific">Peptoniphilus lacrimalis</name>
    <dbReference type="NCBI Taxonomy" id="33031"/>
    <lineage>
        <taxon>Bacteria</taxon>
        <taxon>Bacillati</taxon>
        <taxon>Bacillota</taxon>
        <taxon>Tissierellia</taxon>
        <taxon>Tissierellales</taxon>
        <taxon>Peptoniphilaceae</taxon>
        <taxon>Peptoniphilus</taxon>
    </lineage>
</organism>
<proteinExistence type="predicted"/>
<dbReference type="EMBL" id="UGSZ01000001">
    <property type="protein sequence ID" value="SUB57674.1"/>
    <property type="molecule type" value="Genomic_DNA"/>
</dbReference>
<gene>
    <name evidence="1" type="ORF">NCTC13149_01529</name>
</gene>
<evidence type="ECO:0000313" key="1">
    <source>
        <dbReference type="EMBL" id="SUB57674.1"/>
    </source>
</evidence>
<dbReference type="Proteomes" id="UP000255517">
    <property type="component" value="Unassembled WGS sequence"/>
</dbReference>
<dbReference type="STRING" id="1122949.GCA_000378725_01427"/>
<reference evidence="1 2" key="1">
    <citation type="submission" date="2018-06" db="EMBL/GenBank/DDBJ databases">
        <authorList>
            <consortium name="Pathogen Informatics"/>
            <person name="Doyle S."/>
        </authorList>
    </citation>
    <scope>NUCLEOTIDE SEQUENCE [LARGE SCALE GENOMIC DNA]</scope>
    <source>
        <strain evidence="1 2">NCTC13149</strain>
    </source>
</reference>